<name>A0A833PAF0_ACIBZ</name>
<dbReference type="EMBL" id="WNDP01000115">
    <property type="protein sequence ID" value="KAF1020813.1"/>
    <property type="molecule type" value="Genomic_DNA"/>
</dbReference>
<protein>
    <submittedName>
        <fullName evidence="1">Uncharacterized protein</fullName>
    </submittedName>
</protein>
<evidence type="ECO:0000313" key="2">
    <source>
        <dbReference type="Proteomes" id="UP000490535"/>
    </source>
</evidence>
<reference evidence="2" key="1">
    <citation type="journal article" date="2020" name="MBio">
        <title>Horizontal gene transfer to a defensive symbiont with a reduced genome amongst a multipartite beetle microbiome.</title>
        <authorList>
            <person name="Waterworth S.C."/>
            <person name="Florez L.V."/>
            <person name="Rees E.R."/>
            <person name="Hertweck C."/>
            <person name="Kaltenpoth M."/>
            <person name="Kwan J.C."/>
        </authorList>
    </citation>
    <scope>NUCLEOTIDE SEQUENCE [LARGE SCALE GENOMIC DNA]</scope>
</reference>
<gene>
    <name evidence="1" type="ORF">GAK29_03535</name>
</gene>
<dbReference type="Proteomes" id="UP000490535">
    <property type="component" value="Unassembled WGS sequence"/>
</dbReference>
<evidence type="ECO:0000313" key="1">
    <source>
        <dbReference type="EMBL" id="KAF1020813.1"/>
    </source>
</evidence>
<comment type="caution">
    <text evidence="1">The sequence shown here is derived from an EMBL/GenBank/DDBJ whole genome shotgun (WGS) entry which is preliminary data.</text>
</comment>
<organism evidence="1 2">
    <name type="scientific">Acinetobacter bereziniae</name>
    <name type="common">Acinetobacter genomosp. 10</name>
    <dbReference type="NCBI Taxonomy" id="106648"/>
    <lineage>
        <taxon>Bacteria</taxon>
        <taxon>Pseudomonadati</taxon>
        <taxon>Pseudomonadota</taxon>
        <taxon>Gammaproteobacteria</taxon>
        <taxon>Moraxellales</taxon>
        <taxon>Moraxellaceae</taxon>
        <taxon>Acinetobacter</taxon>
    </lineage>
</organism>
<accession>A0A833PAF0</accession>
<sequence>MHTQSPHSELIKIIKVLSVDDYVLLIHLINKINLEYKYNNRRINDSDTELLDINIDLLNTLSNITEIKDIAIEKLKDFNDEELNNLIEDIKDYKNSSSYRSHDLSVFKNDERLLNFALYRLTKNRKNIDCEILNIKHKYLRFIYIISVAQDENRVSSKLDRIESSFSKIIVNKGEHFKNDTLDFYKWVIKYLKEDKDQSRRLDLRDFTPIQDIDFKITVLSILDKIYDTDENLYIILKDKISNAWYQKTYRQNNKGKKHYYFFTDKSKECLKVIAAKENLSEEKALEKLINEHFIKHYTYHDSGKHIYSVSK</sequence>
<dbReference type="AlphaFoldDB" id="A0A833PAF0"/>
<proteinExistence type="predicted"/>